<dbReference type="KEGG" id="kbs:EPA93_21270"/>
<keyword evidence="4" id="KW-1185">Reference proteome</keyword>
<dbReference type="Pfam" id="PF13579">
    <property type="entry name" value="Glyco_trans_4_4"/>
    <property type="match status" value="1"/>
</dbReference>
<gene>
    <name evidence="3" type="ORF">EPA93_21270</name>
</gene>
<name>A0A4P6JT14_KTERU</name>
<dbReference type="PANTHER" id="PTHR45947:SF14">
    <property type="entry name" value="SLL1723 PROTEIN"/>
    <property type="match status" value="1"/>
</dbReference>
<dbReference type="RefSeq" id="WP_129889445.1">
    <property type="nucleotide sequence ID" value="NZ_CP035758.1"/>
</dbReference>
<feature type="domain" description="Glycosyl transferase family 1" evidence="1">
    <location>
        <begin position="237"/>
        <end position="397"/>
    </location>
</feature>
<sequence length="440" mass="49115">MSNQRVYIVISSFHPLVGGAERQALAQGKMLQERGYDVTVVTFHHRSEWPVRDVIEGVPVLRVAGSLMRDRLDRPRKIQQIAYLLAQVALGWDLWRHRRKYDILHVYQLSLLALPTALVSRLAGKPILISVRSTGTGKSNGTDKETSLLAGPLDPSLPWLRIEANSWVNGDLEALLRLGKPVANFVRSLLTSERARIIILSTRMRSYLAENGFLLPNVQLIPNGVDIVHYQPPQDDEASFQEKAHTVVCLSRLRYEKGIDVLLQAWKLVKEQVPDAKLIVIGSGKLLDQLTNMAEALGITDSVEFAGRQYDIPEQLHRGTIAVLPSRWEGMPNAVLEAMACGLPCVATRVSGSEDIIQQGKNGLLVDSEDYQAMAQALITLLKDADLTRKYGKAARAHIEEHYSLEHITDSYIELYGNLTGQKEQQARNIPPSEIYQIPS</sequence>
<dbReference type="InterPro" id="IPR028098">
    <property type="entry name" value="Glyco_trans_4-like_N"/>
</dbReference>
<proteinExistence type="predicted"/>
<dbReference type="InterPro" id="IPR050194">
    <property type="entry name" value="Glycosyltransferase_grp1"/>
</dbReference>
<dbReference type="CDD" id="cd03801">
    <property type="entry name" value="GT4_PimA-like"/>
    <property type="match status" value="1"/>
</dbReference>
<organism evidence="3 4">
    <name type="scientific">Ktedonosporobacter rubrisoli</name>
    <dbReference type="NCBI Taxonomy" id="2509675"/>
    <lineage>
        <taxon>Bacteria</taxon>
        <taxon>Bacillati</taxon>
        <taxon>Chloroflexota</taxon>
        <taxon>Ktedonobacteria</taxon>
        <taxon>Ktedonobacterales</taxon>
        <taxon>Ktedonosporobacteraceae</taxon>
        <taxon>Ktedonosporobacter</taxon>
    </lineage>
</organism>
<dbReference type="Pfam" id="PF00534">
    <property type="entry name" value="Glycos_transf_1"/>
    <property type="match status" value="1"/>
</dbReference>
<keyword evidence="3" id="KW-0808">Transferase</keyword>
<dbReference type="GO" id="GO:0016757">
    <property type="term" value="F:glycosyltransferase activity"/>
    <property type="evidence" value="ECO:0007669"/>
    <property type="project" value="InterPro"/>
</dbReference>
<dbReference type="Proteomes" id="UP000290365">
    <property type="component" value="Chromosome"/>
</dbReference>
<dbReference type="AlphaFoldDB" id="A0A4P6JT14"/>
<dbReference type="PANTHER" id="PTHR45947">
    <property type="entry name" value="SULFOQUINOVOSYL TRANSFERASE SQD2"/>
    <property type="match status" value="1"/>
</dbReference>
<evidence type="ECO:0000313" key="4">
    <source>
        <dbReference type="Proteomes" id="UP000290365"/>
    </source>
</evidence>
<evidence type="ECO:0000259" key="1">
    <source>
        <dbReference type="Pfam" id="PF00534"/>
    </source>
</evidence>
<accession>A0A4P6JT14</accession>
<protein>
    <submittedName>
        <fullName evidence="3">Glycosyltransferase family 1 protein</fullName>
    </submittedName>
</protein>
<feature type="domain" description="Glycosyltransferase subfamily 4-like N-terminal" evidence="2">
    <location>
        <begin position="18"/>
        <end position="224"/>
    </location>
</feature>
<evidence type="ECO:0000313" key="3">
    <source>
        <dbReference type="EMBL" id="QBD78392.1"/>
    </source>
</evidence>
<dbReference type="OrthoDB" id="9804196at2"/>
<dbReference type="SUPFAM" id="SSF53756">
    <property type="entry name" value="UDP-Glycosyltransferase/glycogen phosphorylase"/>
    <property type="match status" value="1"/>
</dbReference>
<evidence type="ECO:0000259" key="2">
    <source>
        <dbReference type="Pfam" id="PF13579"/>
    </source>
</evidence>
<dbReference type="EMBL" id="CP035758">
    <property type="protein sequence ID" value="QBD78392.1"/>
    <property type="molecule type" value="Genomic_DNA"/>
</dbReference>
<dbReference type="InterPro" id="IPR001296">
    <property type="entry name" value="Glyco_trans_1"/>
</dbReference>
<dbReference type="Gene3D" id="3.40.50.2000">
    <property type="entry name" value="Glycogen Phosphorylase B"/>
    <property type="match status" value="2"/>
</dbReference>
<reference evidence="3 4" key="1">
    <citation type="submission" date="2019-01" db="EMBL/GenBank/DDBJ databases">
        <title>Ktedonosporobacter rubrisoli SCAWS-G2.</title>
        <authorList>
            <person name="Huang Y."/>
            <person name="Yan B."/>
        </authorList>
    </citation>
    <scope>NUCLEOTIDE SEQUENCE [LARGE SCALE GENOMIC DNA]</scope>
    <source>
        <strain evidence="3 4">SCAWS-G2</strain>
    </source>
</reference>